<feature type="transmembrane region" description="Helical" evidence="2">
    <location>
        <begin position="100"/>
        <end position="122"/>
    </location>
</feature>
<keyword evidence="5" id="KW-1185">Reference proteome</keyword>
<evidence type="ECO:0000256" key="2">
    <source>
        <dbReference type="SAM" id="Phobius"/>
    </source>
</evidence>
<sequence>MTDHPPAPAPASGPASPAAATADAVEAEALRWFLARDAGGHADPALAAWLAADPAHRRAYEALAAAWDDLGGLEDLAAEARRLERATATPAIRRPNRRGALALAGGALAAGLLGVAIGPALLRGWRADHATGVGEVATRRLADGSVLTLDADSALSIDMTGDGRRVELLRGRAWFAVAPDQDRPFLVRAGAGTTSAVGAEFSVGHVGADVEVTVGARTVAVALDAATDTATDSAPTRRLSAGERGRYGPDGFAAMAAVDPAVAQAWRTGKLVFEDRPLAEVVEEIARYHPGRILITDDAVAGRRVSGVVDGRDPDRALRAIVGTLPVRLQSFGPYLTLLHRA</sequence>
<dbReference type="EMBL" id="JABFDB010000004">
    <property type="protein sequence ID" value="NYZ19810.1"/>
    <property type="molecule type" value="Genomic_DNA"/>
</dbReference>
<comment type="caution">
    <text evidence="4">The sequence shown here is derived from an EMBL/GenBank/DDBJ whole genome shotgun (WGS) entry which is preliminary data.</text>
</comment>
<dbReference type="Pfam" id="PF04773">
    <property type="entry name" value="FecR"/>
    <property type="match status" value="1"/>
</dbReference>
<feature type="domain" description="FecR protein" evidence="3">
    <location>
        <begin position="128"/>
        <end position="214"/>
    </location>
</feature>
<keyword evidence="2" id="KW-1133">Transmembrane helix</keyword>
<evidence type="ECO:0000313" key="5">
    <source>
        <dbReference type="Proteomes" id="UP000584642"/>
    </source>
</evidence>
<organism evidence="4 5">
    <name type="scientific">Azospirillum oleiclasticum</name>
    <dbReference type="NCBI Taxonomy" id="2735135"/>
    <lineage>
        <taxon>Bacteria</taxon>
        <taxon>Pseudomonadati</taxon>
        <taxon>Pseudomonadota</taxon>
        <taxon>Alphaproteobacteria</taxon>
        <taxon>Rhodospirillales</taxon>
        <taxon>Azospirillaceae</taxon>
        <taxon>Azospirillum</taxon>
    </lineage>
</organism>
<evidence type="ECO:0000256" key="1">
    <source>
        <dbReference type="SAM" id="MobiDB-lite"/>
    </source>
</evidence>
<accession>A0ABX2T7N8</accession>
<dbReference type="PANTHER" id="PTHR30273:SF2">
    <property type="entry name" value="PROTEIN FECR"/>
    <property type="match status" value="1"/>
</dbReference>
<dbReference type="RefSeq" id="WP_180281573.1">
    <property type="nucleotide sequence ID" value="NZ_JABFDB010000004.1"/>
</dbReference>
<keyword evidence="2" id="KW-0472">Membrane</keyword>
<reference evidence="4 5" key="1">
    <citation type="submission" date="2020-05" db="EMBL/GenBank/DDBJ databases">
        <title>Azospirillum oleiclasticum sp. nov, a nitrogen-fixing and heavy crude oil-emulsifying bacterium isolated from the crude oil of Yumen Oilfield.</title>
        <authorList>
            <person name="Wu D."/>
            <person name="Cai M."/>
            <person name="Zhang X."/>
        </authorList>
    </citation>
    <scope>NUCLEOTIDE SEQUENCE [LARGE SCALE GENOMIC DNA]</scope>
    <source>
        <strain evidence="4 5">ROY-1-1-2</strain>
    </source>
</reference>
<evidence type="ECO:0000259" key="3">
    <source>
        <dbReference type="Pfam" id="PF04773"/>
    </source>
</evidence>
<feature type="compositionally biased region" description="Pro residues" evidence="1">
    <location>
        <begin position="1"/>
        <end position="11"/>
    </location>
</feature>
<dbReference type="Proteomes" id="UP000584642">
    <property type="component" value="Unassembled WGS sequence"/>
</dbReference>
<dbReference type="PANTHER" id="PTHR30273">
    <property type="entry name" value="PERIPLASMIC SIGNAL SENSOR AND SIGMA FACTOR ACTIVATOR FECR-RELATED"/>
    <property type="match status" value="1"/>
</dbReference>
<dbReference type="InterPro" id="IPR006860">
    <property type="entry name" value="FecR"/>
</dbReference>
<protein>
    <submittedName>
        <fullName evidence="4">FecR family protein</fullName>
    </submittedName>
</protein>
<gene>
    <name evidence="4" type="ORF">HND93_08805</name>
</gene>
<name>A0ABX2T7N8_9PROT</name>
<dbReference type="Gene3D" id="2.60.120.1440">
    <property type="match status" value="1"/>
</dbReference>
<keyword evidence="2" id="KW-0812">Transmembrane</keyword>
<dbReference type="InterPro" id="IPR012373">
    <property type="entry name" value="Ferrdict_sens_TM"/>
</dbReference>
<dbReference type="PIRSF" id="PIRSF018266">
    <property type="entry name" value="FecR"/>
    <property type="match status" value="1"/>
</dbReference>
<evidence type="ECO:0000313" key="4">
    <source>
        <dbReference type="EMBL" id="NYZ19810.1"/>
    </source>
</evidence>
<feature type="region of interest" description="Disordered" evidence="1">
    <location>
        <begin position="1"/>
        <end position="20"/>
    </location>
</feature>
<dbReference type="Gene3D" id="3.55.50.30">
    <property type="match status" value="1"/>
</dbReference>
<proteinExistence type="predicted"/>